<evidence type="ECO:0000256" key="1">
    <source>
        <dbReference type="SAM" id="MobiDB-lite"/>
    </source>
</evidence>
<evidence type="ECO:0000313" key="3">
    <source>
        <dbReference type="Proteomes" id="UP000507222"/>
    </source>
</evidence>
<sequence length="444" mass="50322">MATVEPTEPPTVETSCPETPSSFSSSPPLSPKSATTCPQNPTQSPSPSSVLATPLARLWRPTAQRNLRNQWSKLASYRQQWASSSSTARSHATALVNAYLSQKYMPSMELGTLRDIPNIKKKASLKLFKQQVLHRGKLLSSYKHMVSVVTHMVNISRSMKCFLKGASSSPLVHFSGYSEDKNDPGDGGEILVFTFWTISCFEEVAEELVQMFILELNLKRLLVVELLSISCKVPPLNSLPWSDELYPGEFSDLSMCNLYSEETCKPVYPRLNDQKSEMPAARFNQQPDHDVLQLHMLPGEMTISFSPSLSNNMACRGWMKYLWKLAMKCMLRFHELLACPETKRMKFCQGASVLVVKREMLENARRSILPKSPSPIDHGKKQRTFKRCRRLHNRSHFNFATSTTLFKLGIYSHIMSRASTYTNTSTHYIKVDSLDEHKECGWPP</sequence>
<dbReference type="Proteomes" id="UP000507222">
    <property type="component" value="Unassembled WGS sequence"/>
</dbReference>
<dbReference type="AlphaFoldDB" id="A0A6J5TKZ4"/>
<dbReference type="PANTHER" id="PTHR15827">
    <property type="entry name" value="CYCLIN-DEPENDENT KINASE 2-INTERACTING PROTEIN"/>
    <property type="match status" value="1"/>
</dbReference>
<dbReference type="EMBL" id="CAEKDK010000001">
    <property type="protein sequence ID" value="CAB4263907.1"/>
    <property type="molecule type" value="Genomic_DNA"/>
</dbReference>
<feature type="compositionally biased region" description="Low complexity" evidence="1">
    <location>
        <begin position="1"/>
        <end position="49"/>
    </location>
</feature>
<dbReference type="PANTHER" id="PTHR15827:SF2">
    <property type="entry name" value="CYCLIN-DEPENDENT KINASE 2-INTERACTING PROTEIN"/>
    <property type="match status" value="1"/>
</dbReference>
<evidence type="ECO:0000313" key="2">
    <source>
        <dbReference type="EMBL" id="CAB4263907.1"/>
    </source>
</evidence>
<proteinExistence type="predicted"/>
<protein>
    <submittedName>
        <fullName evidence="2">Uncharacterized protein</fullName>
    </submittedName>
</protein>
<organism evidence="2 3">
    <name type="scientific">Prunus armeniaca</name>
    <name type="common">Apricot</name>
    <name type="synonym">Armeniaca vulgaris</name>
    <dbReference type="NCBI Taxonomy" id="36596"/>
    <lineage>
        <taxon>Eukaryota</taxon>
        <taxon>Viridiplantae</taxon>
        <taxon>Streptophyta</taxon>
        <taxon>Embryophyta</taxon>
        <taxon>Tracheophyta</taxon>
        <taxon>Spermatophyta</taxon>
        <taxon>Magnoliopsida</taxon>
        <taxon>eudicotyledons</taxon>
        <taxon>Gunneridae</taxon>
        <taxon>Pentapetalae</taxon>
        <taxon>rosids</taxon>
        <taxon>fabids</taxon>
        <taxon>Rosales</taxon>
        <taxon>Rosaceae</taxon>
        <taxon>Amygdaloideae</taxon>
        <taxon>Amygdaleae</taxon>
        <taxon>Prunus</taxon>
    </lineage>
</organism>
<reference evidence="2 3" key="1">
    <citation type="submission" date="2020-05" db="EMBL/GenBank/DDBJ databases">
        <authorList>
            <person name="Campoy J."/>
            <person name="Schneeberger K."/>
            <person name="Spophaly S."/>
        </authorList>
    </citation>
    <scope>NUCLEOTIDE SEQUENCE [LARGE SCALE GENOMIC DNA]</scope>
    <source>
        <strain evidence="2">PruArmRojPasFocal</strain>
    </source>
</reference>
<gene>
    <name evidence="2" type="ORF">CURHAP_LOCUS5252</name>
</gene>
<feature type="region of interest" description="Disordered" evidence="1">
    <location>
        <begin position="1"/>
        <end position="50"/>
    </location>
</feature>
<name>A0A6J5TKZ4_PRUAR</name>
<accession>A0A6J5TKZ4</accession>